<dbReference type="EMBL" id="LWRY01000003">
    <property type="protein sequence ID" value="OCX76389.1"/>
    <property type="molecule type" value="Genomic_DNA"/>
</dbReference>
<dbReference type="AlphaFoldDB" id="A0A1C2JGZ8"/>
<dbReference type="PANTHER" id="PTHR46521">
    <property type="entry name" value="SUCROSE-PHOSPHATASE 2-RELATED"/>
    <property type="match status" value="1"/>
</dbReference>
<evidence type="ECO:0000313" key="3">
    <source>
        <dbReference type="EMBL" id="OCX76389.1"/>
    </source>
</evidence>
<protein>
    <submittedName>
        <fullName evidence="4">Haloacid dehalogenase</fullName>
    </submittedName>
</protein>
<dbReference type="InterPro" id="IPR051518">
    <property type="entry name" value="Sucrose_Phosphatase"/>
</dbReference>
<dbReference type="eggNOG" id="COG0561">
    <property type="taxonomic scope" value="Bacteria"/>
</dbReference>
<dbReference type="InterPro" id="IPR006379">
    <property type="entry name" value="HAD-SF_hydro_IIB"/>
</dbReference>
<dbReference type="RefSeq" id="WP_024893746.1">
    <property type="nucleotide sequence ID" value="NZ_DAIAWO010000016.1"/>
</dbReference>
<dbReference type="Proteomes" id="UP000095008">
    <property type="component" value="Unassembled WGS sequence"/>
</dbReference>
<comment type="caution">
    <text evidence="4">The sequence shown here is derived from an EMBL/GenBank/DDBJ whole genome shotgun (WGS) entry which is preliminary data.</text>
</comment>
<dbReference type="SUPFAM" id="SSF56784">
    <property type="entry name" value="HAD-like"/>
    <property type="match status" value="1"/>
</dbReference>
<reference evidence="4 5" key="1">
    <citation type="journal article" date="2016" name="Int. J. Mol. Sci.">
        <title>Comparative genomics of the extreme acidophile Acidithiobacillus thiooxidans reveals intraspecific divergence and niche adaptation.</title>
        <authorList>
            <person name="Zhang X."/>
            <person name="Feng X."/>
            <person name="Tao J."/>
            <person name="Ma L."/>
            <person name="Xiao Y."/>
            <person name="Liang Y."/>
            <person name="Liu X."/>
            <person name="Yin H."/>
        </authorList>
    </citation>
    <scope>NUCLEOTIDE SEQUENCE [LARGE SCALE GENOMIC DNA]</scope>
    <source>
        <strain evidence="4 5">A02</strain>
        <strain evidence="3">DXS-W</strain>
    </source>
</reference>
<accession>A0A1C2JGZ8</accession>
<name>A0A1C2JGZ8_ACITH</name>
<dbReference type="EMBL" id="LWSA01000010">
    <property type="protein sequence ID" value="OCX77143.1"/>
    <property type="molecule type" value="Genomic_DNA"/>
</dbReference>
<dbReference type="GeneID" id="60695746"/>
<dbReference type="Gene3D" id="3.90.1070.10">
    <property type="match status" value="1"/>
</dbReference>
<gene>
    <name evidence="3" type="ORF">A6M23_00735</name>
    <name evidence="4" type="ORF">A6P07_00875</name>
</gene>
<dbReference type="InterPro" id="IPR023214">
    <property type="entry name" value="HAD_sf"/>
</dbReference>
<keyword evidence="6" id="KW-1185">Reference proteome</keyword>
<dbReference type="GO" id="GO:0016791">
    <property type="term" value="F:phosphatase activity"/>
    <property type="evidence" value="ECO:0007669"/>
    <property type="project" value="UniProtKB-ARBA"/>
</dbReference>
<dbReference type="Gene3D" id="3.40.50.1000">
    <property type="entry name" value="HAD superfamily/HAD-like"/>
    <property type="match status" value="1"/>
</dbReference>
<dbReference type="InterPro" id="IPR006380">
    <property type="entry name" value="SPP-like_dom"/>
</dbReference>
<evidence type="ECO:0000256" key="1">
    <source>
        <dbReference type="ARBA" id="ARBA00022801"/>
    </source>
</evidence>
<sequence length="291" mass="31905">MMNATEANIPTVLLCCDLDRTLIPNGSQPESAQARPLFRELCAHPAVHLALVSGRHLQLVTAAIEQWQLPVPNFIIGDVGTSIYTREEGHWRHWDHWSAEIGPDWGGMTHHDITTELADISAITLQPAEQQGIFKVSYQVDMGINRDILEAELLRRLWGIGVNARLVLSFDEMTDTGLLDILPSSASKLHAIEFLGQQCAYPQERTVFAGDSGNDLEVLGSHIHSVLVANAHQEVQKEAIRMAAASDLADTLYMAHGGFLGMNGNYSAGVLEGLAHYLPETAAWMKLPASQ</sequence>
<keyword evidence="1" id="KW-0378">Hydrolase</keyword>
<dbReference type="SFLD" id="SFLDS00003">
    <property type="entry name" value="Haloacid_Dehalogenase"/>
    <property type="match status" value="1"/>
</dbReference>
<dbReference type="SFLD" id="SFLDG01141">
    <property type="entry name" value="C2.B.1:_Sucrose_Phosphatase_Li"/>
    <property type="match status" value="1"/>
</dbReference>
<proteinExistence type="predicted"/>
<dbReference type="PANTHER" id="PTHR46521:SF4">
    <property type="entry name" value="SUCROSE-PHOSPHATASE 2-RELATED"/>
    <property type="match status" value="1"/>
</dbReference>
<evidence type="ECO:0000313" key="5">
    <source>
        <dbReference type="Proteomes" id="UP000094893"/>
    </source>
</evidence>
<dbReference type="OrthoDB" id="9815690at2"/>
<evidence type="ECO:0000313" key="6">
    <source>
        <dbReference type="Proteomes" id="UP000095008"/>
    </source>
</evidence>
<feature type="domain" description="Sucrose phosphatase-like" evidence="2">
    <location>
        <begin position="11"/>
        <end position="277"/>
    </location>
</feature>
<organism evidence="4 5">
    <name type="scientific">Acidithiobacillus thiooxidans</name>
    <name type="common">Thiobacillus thiooxidans</name>
    <dbReference type="NCBI Taxonomy" id="930"/>
    <lineage>
        <taxon>Bacteria</taxon>
        <taxon>Pseudomonadati</taxon>
        <taxon>Pseudomonadota</taxon>
        <taxon>Acidithiobacillia</taxon>
        <taxon>Acidithiobacillales</taxon>
        <taxon>Acidithiobacillaceae</taxon>
        <taxon>Acidithiobacillus</taxon>
    </lineage>
</organism>
<dbReference type="Proteomes" id="UP000094893">
    <property type="component" value="Unassembled WGS sequence"/>
</dbReference>
<evidence type="ECO:0000313" key="4">
    <source>
        <dbReference type="EMBL" id="OCX77143.1"/>
    </source>
</evidence>
<dbReference type="InterPro" id="IPR036412">
    <property type="entry name" value="HAD-like_sf"/>
</dbReference>
<dbReference type="SFLD" id="SFLDG01140">
    <property type="entry name" value="C2.B:_Phosphomannomutase_and_P"/>
    <property type="match status" value="1"/>
</dbReference>
<dbReference type="STRING" id="930.GCA_002079865_03436"/>
<dbReference type="Pfam" id="PF05116">
    <property type="entry name" value="S6PP"/>
    <property type="match status" value="1"/>
</dbReference>
<evidence type="ECO:0000259" key="2">
    <source>
        <dbReference type="Pfam" id="PF05116"/>
    </source>
</evidence>
<dbReference type="NCBIfam" id="TIGR01484">
    <property type="entry name" value="HAD-SF-IIB"/>
    <property type="match status" value="1"/>
</dbReference>